<dbReference type="Gene3D" id="3.40.570.10">
    <property type="entry name" value="Extracellular Endonuclease, subunit A"/>
    <property type="match status" value="1"/>
</dbReference>
<dbReference type="InterPro" id="IPR040255">
    <property type="entry name" value="Non-specific_endonuclease"/>
</dbReference>
<gene>
    <name evidence="5" type="ORF">SAMN05660964_00375</name>
</gene>
<dbReference type="SMART" id="SM00892">
    <property type="entry name" value="Endonuclease_NS"/>
    <property type="match status" value="1"/>
</dbReference>
<feature type="domain" description="DNA/RNA non-specific endonuclease/pyrophosphatase/phosphodiesterase" evidence="4">
    <location>
        <begin position="98"/>
        <end position="306"/>
    </location>
</feature>
<reference evidence="5 6" key="1">
    <citation type="submission" date="2016-10" db="EMBL/GenBank/DDBJ databases">
        <authorList>
            <person name="de Groot N.N."/>
        </authorList>
    </citation>
    <scope>NUCLEOTIDE SEQUENCE [LARGE SCALE GENOMIC DNA]</scope>
    <source>
        <strain evidence="5 6">DSM 21228</strain>
    </source>
</reference>
<organism evidence="5 6">
    <name type="scientific">Thiothrix caldifontis</name>
    <dbReference type="NCBI Taxonomy" id="525918"/>
    <lineage>
        <taxon>Bacteria</taxon>
        <taxon>Pseudomonadati</taxon>
        <taxon>Pseudomonadota</taxon>
        <taxon>Gammaproteobacteria</taxon>
        <taxon>Thiotrichales</taxon>
        <taxon>Thiotrichaceae</taxon>
        <taxon>Thiothrix</taxon>
    </lineage>
</organism>
<keyword evidence="5" id="KW-0540">Nuclease</keyword>
<dbReference type="PANTHER" id="PTHR13966">
    <property type="entry name" value="ENDONUCLEASE RELATED"/>
    <property type="match status" value="1"/>
</dbReference>
<dbReference type="SMART" id="SM00477">
    <property type="entry name" value="NUC"/>
    <property type="match status" value="1"/>
</dbReference>
<dbReference type="InterPro" id="IPR001604">
    <property type="entry name" value="Endo_G_ENPP1-like_dom"/>
</dbReference>
<dbReference type="Proteomes" id="UP000199397">
    <property type="component" value="Unassembled WGS sequence"/>
</dbReference>
<accession>A0A1H3WC46</accession>
<evidence type="ECO:0000313" key="5">
    <source>
        <dbReference type="EMBL" id="SDZ84391.1"/>
    </source>
</evidence>
<keyword evidence="6" id="KW-1185">Reference proteome</keyword>
<proteinExistence type="predicted"/>
<dbReference type="InterPro" id="IPR020821">
    <property type="entry name" value="ENPP1-3/EXOG-like_nuc-like"/>
</dbReference>
<dbReference type="Pfam" id="PF01223">
    <property type="entry name" value="Endonuclease_NS"/>
    <property type="match status" value="1"/>
</dbReference>
<dbReference type="GO" id="GO:0004519">
    <property type="term" value="F:endonuclease activity"/>
    <property type="evidence" value="ECO:0007669"/>
    <property type="project" value="UniProtKB-KW"/>
</dbReference>
<dbReference type="GO" id="GO:0016787">
    <property type="term" value="F:hydrolase activity"/>
    <property type="evidence" value="ECO:0007669"/>
    <property type="project" value="InterPro"/>
</dbReference>
<dbReference type="GO" id="GO:0046872">
    <property type="term" value="F:metal ion binding"/>
    <property type="evidence" value="ECO:0007669"/>
    <property type="project" value="UniProtKB-KW"/>
</dbReference>
<dbReference type="EMBL" id="FNQP01000002">
    <property type="protein sequence ID" value="SDZ84391.1"/>
    <property type="molecule type" value="Genomic_DNA"/>
</dbReference>
<dbReference type="InterPro" id="IPR044925">
    <property type="entry name" value="His-Me_finger_sf"/>
</dbReference>
<evidence type="ECO:0000256" key="1">
    <source>
        <dbReference type="PIRSR" id="PIRSR640255-1"/>
    </source>
</evidence>
<dbReference type="RefSeq" id="WP_093064820.1">
    <property type="nucleotide sequence ID" value="NZ_FNQP01000002.1"/>
</dbReference>
<keyword evidence="2" id="KW-0479">Metal-binding</keyword>
<keyword evidence="5" id="KW-0255">Endonuclease</keyword>
<feature type="binding site" evidence="2">
    <location>
        <position position="197"/>
    </location>
    <ligand>
        <name>Mg(2+)</name>
        <dbReference type="ChEBI" id="CHEBI:18420"/>
        <note>catalytic</note>
    </ligand>
</feature>
<evidence type="ECO:0000259" key="4">
    <source>
        <dbReference type="SMART" id="SM00892"/>
    </source>
</evidence>
<dbReference type="AlphaFoldDB" id="A0A1H3WC46"/>
<evidence type="ECO:0000256" key="2">
    <source>
        <dbReference type="PIRSR" id="PIRSR640255-2"/>
    </source>
</evidence>
<dbReference type="InterPro" id="IPR044929">
    <property type="entry name" value="DNA/RNA_non-sp_Endonuclease_sf"/>
</dbReference>
<dbReference type="GO" id="GO:0003676">
    <property type="term" value="F:nucleic acid binding"/>
    <property type="evidence" value="ECO:0007669"/>
    <property type="project" value="InterPro"/>
</dbReference>
<dbReference type="PANTHER" id="PTHR13966:SF5">
    <property type="entry name" value="ENDONUCLEASE G, MITOCHONDRIAL"/>
    <property type="match status" value="1"/>
</dbReference>
<feature type="domain" description="ENPP1-3/EXOG-like endonuclease/phosphodiesterase" evidence="3">
    <location>
        <begin position="99"/>
        <end position="306"/>
    </location>
</feature>
<keyword evidence="5" id="KW-0378">Hydrolase</keyword>
<sequence length="335" mass="38015">MNTMTIDIPLRITVSIGTPTTPDSPAEVTVLQPPIEPQATDLEVGRITDRDYRNRTGYSPDFLEANVPVPLPILTDEQRSNAAKNNQAEPETDNTVLPYHHFSVVMNRSRQLAYYTVVNIDGERIRDVPRSRDKWAFDPRIAESEQIGEDLYARNALDRGHLVRRRDPVWGDESEARNANADTFHFTNCSPQHERFNQNSQTWLGIEDYLLNTAVSERKRLSVFTGPVFDEEDPLYRGVRLPLRFWKIAVHVKADGSLAVSAYLLEQQSVLGDLQALARFNARVFQVTVEEISQRTALDFSYLSSFQVDLNTGTGLERAGAFPRRRVAELTDIVL</sequence>
<feature type="active site" description="Proton acceptor" evidence="1">
    <location>
        <position position="161"/>
    </location>
</feature>
<dbReference type="OrthoDB" id="9811262at2"/>
<dbReference type="SUPFAM" id="SSF54060">
    <property type="entry name" value="His-Me finger endonucleases"/>
    <property type="match status" value="1"/>
</dbReference>
<dbReference type="STRING" id="525918.SAMN05660964_00375"/>
<evidence type="ECO:0000259" key="3">
    <source>
        <dbReference type="SMART" id="SM00477"/>
    </source>
</evidence>
<protein>
    <submittedName>
        <fullName evidence="5">Endonuclease G</fullName>
    </submittedName>
</protein>
<evidence type="ECO:0000313" key="6">
    <source>
        <dbReference type="Proteomes" id="UP000199397"/>
    </source>
</evidence>
<dbReference type="CDD" id="cd00091">
    <property type="entry name" value="NUC"/>
    <property type="match status" value="1"/>
</dbReference>
<name>A0A1H3WC46_9GAMM</name>